<comment type="caution">
    <text evidence="2">The sequence shown here is derived from an EMBL/GenBank/DDBJ whole genome shotgun (WGS) entry which is preliminary data.</text>
</comment>
<gene>
    <name evidence="2" type="ORF">ALTATR162_LOCUS921</name>
</gene>
<feature type="transmembrane region" description="Helical" evidence="1">
    <location>
        <begin position="307"/>
        <end position="329"/>
    </location>
</feature>
<feature type="transmembrane region" description="Helical" evidence="1">
    <location>
        <begin position="233"/>
        <end position="257"/>
    </location>
</feature>
<evidence type="ECO:0000313" key="2">
    <source>
        <dbReference type="EMBL" id="CAG5141380.1"/>
    </source>
</evidence>
<name>A0A8J2HUT2_9PLEO</name>
<dbReference type="AlphaFoldDB" id="A0A8J2HUT2"/>
<accession>A0A8J2HUT2</accession>
<evidence type="ECO:0000256" key="1">
    <source>
        <dbReference type="SAM" id="Phobius"/>
    </source>
</evidence>
<reference evidence="2" key="1">
    <citation type="submission" date="2021-05" db="EMBL/GenBank/DDBJ databases">
        <authorList>
            <person name="Stam R."/>
        </authorList>
    </citation>
    <scope>NUCLEOTIDE SEQUENCE</scope>
    <source>
        <strain evidence="2">CS162</strain>
    </source>
</reference>
<dbReference type="GeneID" id="67021406"/>
<feature type="transmembrane region" description="Helical" evidence="1">
    <location>
        <begin position="135"/>
        <end position="154"/>
    </location>
</feature>
<feature type="transmembrane region" description="Helical" evidence="1">
    <location>
        <begin position="277"/>
        <end position="295"/>
    </location>
</feature>
<proteinExistence type="predicted"/>
<sequence length="334" mass="37566">MFTTVLQPRPASNGKLESFVHVDHIGHREKCHSERIAQSIVFDIENSADSSQTYIDNGYLDNASYMELDNSISVRVRLKVMFTVFPYRDPIYLVAIIFLIGSIDLVINAFFDLLPRIMPSTIFETEETIAAPTTILIGSIFFFVAGVFDTFSALNVDRGTLTMSKWDPEKVKYRPALLGTPEFKWIPSWPKAWDLTRNNLAFQAGLIVLFGGIIFMFAGIVDFPGIVSEEDPLFGLIVFGPQVIHGALFLGANAMLAVFEQERWYKPKFFDPDWQSAFLNAVGGLGVMLAGFFLYQRGESEEQSEINAAIAAMAGSWAFLVGSIIRWYVVMEFW</sequence>
<feature type="transmembrane region" description="Helical" evidence="1">
    <location>
        <begin position="91"/>
        <end position="114"/>
    </location>
</feature>
<evidence type="ECO:0000313" key="3">
    <source>
        <dbReference type="Proteomes" id="UP000676310"/>
    </source>
</evidence>
<organism evidence="2 3">
    <name type="scientific">Alternaria atra</name>
    <dbReference type="NCBI Taxonomy" id="119953"/>
    <lineage>
        <taxon>Eukaryota</taxon>
        <taxon>Fungi</taxon>
        <taxon>Dikarya</taxon>
        <taxon>Ascomycota</taxon>
        <taxon>Pezizomycotina</taxon>
        <taxon>Dothideomycetes</taxon>
        <taxon>Pleosporomycetidae</taxon>
        <taxon>Pleosporales</taxon>
        <taxon>Pleosporineae</taxon>
        <taxon>Pleosporaceae</taxon>
        <taxon>Alternaria</taxon>
        <taxon>Alternaria sect. Ulocladioides</taxon>
    </lineage>
</organism>
<protein>
    <submittedName>
        <fullName evidence="2">Uncharacterized protein</fullName>
    </submittedName>
</protein>
<keyword evidence="3" id="KW-1185">Reference proteome</keyword>
<dbReference type="Proteomes" id="UP000676310">
    <property type="component" value="Unassembled WGS sequence"/>
</dbReference>
<keyword evidence="1" id="KW-1133">Transmembrane helix</keyword>
<dbReference type="OrthoDB" id="2603at2759"/>
<dbReference type="RefSeq" id="XP_043164451.1">
    <property type="nucleotide sequence ID" value="XM_043308516.1"/>
</dbReference>
<keyword evidence="1" id="KW-0812">Transmembrane</keyword>
<feature type="transmembrane region" description="Helical" evidence="1">
    <location>
        <begin position="200"/>
        <end position="221"/>
    </location>
</feature>
<dbReference type="EMBL" id="CAJRGZ010000015">
    <property type="protein sequence ID" value="CAG5141380.1"/>
    <property type="molecule type" value="Genomic_DNA"/>
</dbReference>
<keyword evidence="1" id="KW-0472">Membrane</keyword>